<evidence type="ECO:0000313" key="3">
    <source>
        <dbReference type="Proteomes" id="UP000003160"/>
    </source>
</evidence>
<reference evidence="2 3" key="1">
    <citation type="submission" date="2009-10" db="EMBL/GenBank/DDBJ databases">
        <authorList>
            <person name="Qin X."/>
            <person name="Bachman B."/>
            <person name="Battles P."/>
            <person name="Bell A."/>
            <person name="Bess C."/>
            <person name="Bickham C."/>
            <person name="Chaboub L."/>
            <person name="Chen D."/>
            <person name="Coyle M."/>
            <person name="Deiros D.R."/>
            <person name="Dinh H."/>
            <person name="Forbes L."/>
            <person name="Fowler G."/>
            <person name="Francisco L."/>
            <person name="Fu Q."/>
            <person name="Gubbala S."/>
            <person name="Hale W."/>
            <person name="Han Y."/>
            <person name="Hemphill L."/>
            <person name="Highlander S.K."/>
            <person name="Hirani K."/>
            <person name="Hogues M."/>
            <person name="Jackson L."/>
            <person name="Jakkamsetti A."/>
            <person name="Javaid M."/>
            <person name="Jiang H."/>
            <person name="Korchina V."/>
            <person name="Kovar C."/>
            <person name="Lara F."/>
            <person name="Lee S."/>
            <person name="Mata R."/>
            <person name="Mathew T."/>
            <person name="Moen C."/>
            <person name="Morales K."/>
            <person name="Munidasa M."/>
            <person name="Nazareth L."/>
            <person name="Ngo R."/>
            <person name="Nguyen L."/>
            <person name="Okwuonu G."/>
            <person name="Ongeri F."/>
            <person name="Patil S."/>
            <person name="Petrosino J."/>
            <person name="Pham C."/>
            <person name="Pham P."/>
            <person name="Pu L.-L."/>
            <person name="Puazo M."/>
            <person name="Raj R."/>
            <person name="Reid J."/>
            <person name="Rouhana J."/>
            <person name="Saada N."/>
            <person name="Shang Y."/>
            <person name="Simmons D."/>
            <person name="Thornton R."/>
            <person name="Warren J."/>
            <person name="Weissenberger G."/>
            <person name="Zhang J."/>
            <person name="Zhang L."/>
            <person name="Zhou C."/>
            <person name="Zhu D."/>
            <person name="Muzny D."/>
            <person name="Worley K."/>
            <person name="Gibbs R."/>
        </authorList>
    </citation>
    <scope>NUCLEOTIDE SEQUENCE [LARGE SCALE GENOMIC DNA]</scope>
    <source>
        <strain evidence="2 3">DSM 17361</strain>
    </source>
</reference>
<proteinExistence type="predicted"/>
<dbReference type="PANTHER" id="PTHR30543">
    <property type="entry name" value="CHROMATE REDUCTASE"/>
    <property type="match status" value="1"/>
</dbReference>
<dbReference type="HOGENOM" id="CLU_055322_4_2_10"/>
<evidence type="ECO:0000259" key="1">
    <source>
        <dbReference type="Pfam" id="PF03358"/>
    </source>
</evidence>
<sequence length="184" mass="20490">MKKHILFIIGSLRKESFNLALARKAEEIIGNQADISYLDYGDVPLMNQDIEFPALAAVAKLRNAVDKADGIWVFTPEYNYSYPGHVKNIFDWLSRPLVASDTKTPTVIKGKKTTLSGAGGAGQTAKCREKLTELLTFIGAEIMPTQQTGIALSAESWAKNKLILTDEQIQRLRQQAEDFLRFIS</sequence>
<dbReference type="SUPFAM" id="SSF52218">
    <property type="entry name" value="Flavoproteins"/>
    <property type="match status" value="1"/>
</dbReference>
<dbReference type="EC" id="1.7.-.-" evidence="2"/>
<dbReference type="PANTHER" id="PTHR30543:SF21">
    <property type="entry name" value="NAD(P)H-DEPENDENT FMN REDUCTASE LOT6"/>
    <property type="match status" value="1"/>
</dbReference>
<dbReference type="EMBL" id="ACKS01000081">
    <property type="protein sequence ID" value="EFA43423.1"/>
    <property type="molecule type" value="Genomic_DNA"/>
</dbReference>
<feature type="domain" description="NADPH-dependent FMN reductase-like" evidence="1">
    <location>
        <begin position="5"/>
        <end position="150"/>
    </location>
</feature>
<dbReference type="GO" id="GO:0016491">
    <property type="term" value="F:oxidoreductase activity"/>
    <property type="evidence" value="ECO:0007669"/>
    <property type="project" value="UniProtKB-KW"/>
</dbReference>
<dbReference type="InterPro" id="IPR029039">
    <property type="entry name" value="Flavoprotein-like_sf"/>
</dbReference>
<dbReference type="AlphaFoldDB" id="D1PZ07"/>
<dbReference type="GO" id="GO:0010181">
    <property type="term" value="F:FMN binding"/>
    <property type="evidence" value="ECO:0007669"/>
    <property type="project" value="TreeGrafter"/>
</dbReference>
<accession>D1PZ07</accession>
<dbReference type="Proteomes" id="UP000003160">
    <property type="component" value="Unassembled WGS sequence"/>
</dbReference>
<keyword evidence="3" id="KW-1185">Reference proteome</keyword>
<dbReference type="InterPro" id="IPR050712">
    <property type="entry name" value="NAD(P)H-dep_reductase"/>
</dbReference>
<dbReference type="RefSeq" id="WP_007174295.1">
    <property type="nucleotide sequence ID" value="NZ_GG704781.1"/>
</dbReference>
<comment type="caution">
    <text evidence="2">The sequence shown here is derived from an EMBL/GenBank/DDBJ whole genome shotgun (WGS) entry which is preliminary data.</text>
</comment>
<evidence type="ECO:0000313" key="2">
    <source>
        <dbReference type="EMBL" id="EFA43423.1"/>
    </source>
</evidence>
<dbReference type="InterPro" id="IPR005025">
    <property type="entry name" value="FMN_Rdtase-like_dom"/>
</dbReference>
<keyword evidence="2" id="KW-0560">Oxidoreductase</keyword>
<name>D1PZ07_9BACT</name>
<dbReference type="Pfam" id="PF03358">
    <property type="entry name" value="FMN_red"/>
    <property type="match status" value="1"/>
</dbReference>
<dbReference type="Gene3D" id="3.40.50.360">
    <property type="match status" value="1"/>
</dbReference>
<dbReference type="GO" id="GO:0005829">
    <property type="term" value="C:cytosol"/>
    <property type="evidence" value="ECO:0007669"/>
    <property type="project" value="TreeGrafter"/>
</dbReference>
<protein>
    <submittedName>
        <fullName evidence="2">Flavin reductase</fullName>
        <ecNumber evidence="2">1.7.-.-</ecNumber>
    </submittedName>
</protein>
<organism evidence="2 3">
    <name type="scientific">Hallella bergensis DSM 17361</name>
    <dbReference type="NCBI Taxonomy" id="585502"/>
    <lineage>
        <taxon>Bacteria</taxon>
        <taxon>Pseudomonadati</taxon>
        <taxon>Bacteroidota</taxon>
        <taxon>Bacteroidia</taxon>
        <taxon>Bacteroidales</taxon>
        <taxon>Prevotellaceae</taxon>
        <taxon>Hallella</taxon>
    </lineage>
</organism>
<dbReference type="eggNOG" id="COG0431">
    <property type="taxonomic scope" value="Bacteria"/>
</dbReference>
<gene>
    <name evidence="2" type="ORF">HMPREF0645_2192</name>
</gene>